<dbReference type="OrthoDB" id="10006090at2759"/>
<evidence type="ECO:0000313" key="1">
    <source>
        <dbReference type="EMBL" id="CAE1268445.1"/>
    </source>
</evidence>
<evidence type="ECO:0000313" key="2">
    <source>
        <dbReference type="Proteomes" id="UP000597762"/>
    </source>
</evidence>
<accession>A0A812CFL3</accession>
<dbReference type="AlphaFoldDB" id="A0A812CFL3"/>
<dbReference type="PANTHER" id="PTHR33504:SF1">
    <property type="entry name" value="FAMILY WITH SEQUENCE SIMILARITY 90, MEMBER A1B"/>
    <property type="match status" value="1"/>
</dbReference>
<dbReference type="Proteomes" id="UP000597762">
    <property type="component" value="Unassembled WGS sequence"/>
</dbReference>
<reference evidence="1" key="1">
    <citation type="submission" date="2021-01" db="EMBL/GenBank/DDBJ databases">
        <authorList>
            <person name="Li R."/>
            <person name="Bekaert M."/>
        </authorList>
    </citation>
    <scope>NUCLEOTIDE SEQUENCE</scope>
    <source>
        <strain evidence="1">Farmed</strain>
    </source>
</reference>
<proteinExistence type="predicted"/>
<sequence length="267" mass="30687">MVEPGKTAFLHLLLPSTEEIGPSETDALPPCQDQLHLGCQSLNSWENGPCMTLEIPQIQQAAKMIKHTWLASRDRKIFKMLKHAICAAENCMTEIFLRRVSPREADLLQDPAFPARVRLRFGGSNFPPMIFFKIFHQHNGPGVKYISGKQMIKASSEATEDSLKMMGNRIFYENILRDSMQEHYNRITDEYLANLDETPAKFGGKSNFWRLLTLDDVPRHTIFYDIVEFLYIGKLSRHLQQQLPNLLLKPVTPEIQLQHLKIISALR</sequence>
<organism evidence="1 2">
    <name type="scientific">Acanthosepion pharaonis</name>
    <name type="common">Pharaoh cuttlefish</name>
    <name type="synonym">Sepia pharaonis</name>
    <dbReference type="NCBI Taxonomy" id="158019"/>
    <lineage>
        <taxon>Eukaryota</taxon>
        <taxon>Metazoa</taxon>
        <taxon>Spiralia</taxon>
        <taxon>Lophotrochozoa</taxon>
        <taxon>Mollusca</taxon>
        <taxon>Cephalopoda</taxon>
        <taxon>Coleoidea</taxon>
        <taxon>Decapodiformes</taxon>
        <taxon>Sepiida</taxon>
        <taxon>Sepiina</taxon>
        <taxon>Sepiidae</taxon>
        <taxon>Acanthosepion</taxon>
    </lineage>
</organism>
<comment type="caution">
    <text evidence="1">The sequence shown here is derived from an EMBL/GenBank/DDBJ whole genome shotgun (WGS) entry which is preliminary data.</text>
</comment>
<name>A0A812CFL3_ACAPH</name>
<dbReference type="EMBL" id="CAHIKZ030001569">
    <property type="protein sequence ID" value="CAE1268445.1"/>
    <property type="molecule type" value="Genomic_DNA"/>
</dbReference>
<protein>
    <submittedName>
        <fullName evidence="1">Uncharacterized protein</fullName>
    </submittedName>
</protein>
<keyword evidence="2" id="KW-1185">Reference proteome</keyword>
<dbReference type="PANTHER" id="PTHR33504">
    <property type="entry name" value="NADH DEHYDROGENASE (UBIQUINONE) 1 BETA SUBCOMPLEX, 4"/>
    <property type="match status" value="1"/>
</dbReference>
<gene>
    <name evidence="1" type="ORF">SPHA_36093</name>
</gene>